<dbReference type="GO" id="GO:0022857">
    <property type="term" value="F:transmembrane transporter activity"/>
    <property type="evidence" value="ECO:0007669"/>
    <property type="project" value="TreeGrafter"/>
</dbReference>
<dbReference type="InterPro" id="IPR050250">
    <property type="entry name" value="Macrolide_Exporter_MacB"/>
</dbReference>
<evidence type="ECO:0000256" key="7">
    <source>
        <dbReference type="SAM" id="Phobius"/>
    </source>
</evidence>
<keyword evidence="4 7" id="KW-1133">Transmembrane helix</keyword>
<evidence type="ECO:0000256" key="1">
    <source>
        <dbReference type="ARBA" id="ARBA00004651"/>
    </source>
</evidence>
<dbReference type="AlphaFoldDB" id="A0A4R3JQV6"/>
<gene>
    <name evidence="10" type="ORF">EDD74_11016</name>
    <name evidence="9" type="ORF">FAEUMB_04420</name>
</gene>
<evidence type="ECO:0000313" key="10">
    <source>
        <dbReference type="EMBL" id="TCS68191.1"/>
    </source>
</evidence>
<evidence type="ECO:0000256" key="5">
    <source>
        <dbReference type="ARBA" id="ARBA00023136"/>
    </source>
</evidence>
<accession>A0A4R3JQV6</accession>
<reference evidence="10 11" key="2">
    <citation type="submission" date="2019-03" db="EMBL/GenBank/DDBJ databases">
        <title>Genomic Encyclopedia of Type Strains, Phase IV (KMG-IV): sequencing the most valuable type-strain genomes for metagenomic binning, comparative biology and taxonomic classification.</title>
        <authorList>
            <person name="Goeker M."/>
        </authorList>
    </citation>
    <scope>NUCLEOTIDE SEQUENCE [LARGE SCALE GENOMIC DNA]</scope>
    <source>
        <strain evidence="10 11">DSM 103426</strain>
    </source>
</reference>
<feature type="domain" description="ABC3 transporter permease C-terminal" evidence="8">
    <location>
        <begin position="259"/>
        <end position="369"/>
    </location>
</feature>
<dbReference type="EMBL" id="BHEO01000002">
    <property type="protein sequence ID" value="GBU03901.1"/>
    <property type="molecule type" value="Genomic_DNA"/>
</dbReference>
<evidence type="ECO:0000256" key="6">
    <source>
        <dbReference type="ARBA" id="ARBA00038076"/>
    </source>
</evidence>
<dbReference type="PANTHER" id="PTHR30572:SF4">
    <property type="entry name" value="ABC TRANSPORTER PERMEASE YTRF"/>
    <property type="match status" value="1"/>
</dbReference>
<organism evidence="10 11">
    <name type="scientific">Faecalimonas umbilicata</name>
    <dbReference type="NCBI Taxonomy" id="1912855"/>
    <lineage>
        <taxon>Bacteria</taxon>
        <taxon>Bacillati</taxon>
        <taxon>Bacillota</taxon>
        <taxon>Clostridia</taxon>
        <taxon>Lachnospirales</taxon>
        <taxon>Lachnospiraceae</taxon>
        <taxon>Faecalimonas</taxon>
    </lineage>
</organism>
<feature type="transmembrane region" description="Helical" evidence="7">
    <location>
        <begin position="309"/>
        <end position="330"/>
    </location>
</feature>
<keyword evidence="12" id="KW-1185">Reference proteome</keyword>
<keyword evidence="5 7" id="KW-0472">Membrane</keyword>
<feature type="domain" description="ABC3 transporter permease C-terminal" evidence="8">
    <location>
        <begin position="706"/>
        <end position="839"/>
    </location>
</feature>
<comment type="similarity">
    <text evidence="6">Belongs to the ABC-4 integral membrane protein family.</text>
</comment>
<evidence type="ECO:0000313" key="12">
    <source>
        <dbReference type="Proteomes" id="UP000702954"/>
    </source>
</evidence>
<feature type="transmembrane region" description="Helical" evidence="7">
    <location>
        <begin position="698"/>
        <end position="719"/>
    </location>
</feature>
<name>A0A4R3JQV6_9FIRM</name>
<evidence type="ECO:0000256" key="3">
    <source>
        <dbReference type="ARBA" id="ARBA00022692"/>
    </source>
</evidence>
<feature type="transmembrane region" description="Helical" evidence="7">
    <location>
        <begin position="258"/>
        <end position="279"/>
    </location>
</feature>
<keyword evidence="2" id="KW-1003">Cell membrane</keyword>
<protein>
    <submittedName>
        <fullName evidence="10">FtsX-like permease family protein</fullName>
    </submittedName>
</protein>
<evidence type="ECO:0000256" key="2">
    <source>
        <dbReference type="ARBA" id="ARBA00022475"/>
    </source>
</evidence>
<dbReference type="Pfam" id="PF02687">
    <property type="entry name" value="FtsX"/>
    <property type="match status" value="2"/>
</dbReference>
<feature type="transmembrane region" description="Helical" evidence="7">
    <location>
        <begin position="350"/>
        <end position="370"/>
    </location>
</feature>
<reference evidence="9 12" key="1">
    <citation type="journal article" date="2018" name="Int. J. Syst. Evol. Microbiol.">
        <title>Draft Genome Sequence of Faecalimonas umbilicata JCM 30896T, an Acetate-Producing Bacterium Isolated from Human Feces.</title>
        <authorList>
            <person name="Sakamoto M."/>
            <person name="Ikeyama N."/>
            <person name="Yuki M."/>
            <person name="Ohkuma M."/>
        </authorList>
    </citation>
    <scope>NUCLEOTIDE SEQUENCE [LARGE SCALE GENOMIC DNA]</scope>
    <source>
        <strain evidence="9 12">EGH7</strain>
    </source>
</reference>
<dbReference type="Proteomes" id="UP000294613">
    <property type="component" value="Unassembled WGS sequence"/>
</dbReference>
<comment type="subcellular location">
    <subcellularLocation>
        <location evidence="1">Cell membrane</location>
        <topology evidence="1">Multi-pass membrane protein</topology>
    </subcellularLocation>
</comment>
<feature type="transmembrane region" description="Helical" evidence="7">
    <location>
        <begin position="759"/>
        <end position="780"/>
    </location>
</feature>
<dbReference type="EMBL" id="SLZV01000010">
    <property type="protein sequence ID" value="TCS68191.1"/>
    <property type="molecule type" value="Genomic_DNA"/>
</dbReference>
<evidence type="ECO:0000313" key="11">
    <source>
        <dbReference type="Proteomes" id="UP000294613"/>
    </source>
</evidence>
<dbReference type="GO" id="GO:0005886">
    <property type="term" value="C:plasma membrane"/>
    <property type="evidence" value="ECO:0007669"/>
    <property type="project" value="UniProtKB-SubCell"/>
</dbReference>
<evidence type="ECO:0000259" key="8">
    <source>
        <dbReference type="Pfam" id="PF02687"/>
    </source>
</evidence>
<dbReference type="InterPro" id="IPR003838">
    <property type="entry name" value="ABC3_permease_C"/>
</dbReference>
<keyword evidence="3 7" id="KW-0812">Transmembrane</keyword>
<proteinExistence type="inferred from homology"/>
<comment type="caution">
    <text evidence="10">The sequence shown here is derived from an EMBL/GenBank/DDBJ whole genome shotgun (WGS) entry which is preliminary data.</text>
</comment>
<evidence type="ECO:0000256" key="4">
    <source>
        <dbReference type="ARBA" id="ARBA00022989"/>
    </source>
</evidence>
<feature type="transmembrane region" description="Helical" evidence="7">
    <location>
        <begin position="814"/>
        <end position="834"/>
    </location>
</feature>
<sequence>MNANLRRLTRKGLLRRKKSSLAMLAVCTLSFFFVLSILILQSSLTETELRQRERAYGAWEAAVFTDDAQTEKAVVQQPMVERSGKIEVRATYPIGNMEGNGTIGAMDSQAAEIGKLELAEGHLPKRRNEIAVEMSTLTKMGYDYTLGQKISVCLNYQDPISKEEKSEQRVFILSGILKDYSMYWMEGRYDWPTAFAKGEDLPKEQKERILLVDISEKYYGAVTDLEAFCKDGTIYNENTYYELSGKEQKVSILEDTNVLLAVLCAASALIILQIFSATLRRREVGYRMLRVIGADKRQLQEMILWEGGIFWGISFLTGSILGVAGTYFLVWGIRERLHFEIVFAAEPGQIFIGILSVSVSIWLAIGCSVMRMQRGKRPENISEQKRLSMIRKRQHRFRKKEVWSREHALHPYLWTFSVVSTFLCVCMIYSVTAVVKNRADSYGYQWTPDYIGRGILPEHMLREEIPTRMKAVQGVKEVNTLQKAYPISLTWEEMEETQYVKLHRNLRGQEGQRLETQVLGVERGEKLFQKYAKEQAKKTLKEEAFWNGEEILIYLPVILTDREGNAVDRWEEPFPLFYQEHRETKIREGDTLTLTGAGGEKSVRVGGIIREFQARDAYVAEAFSEYTVIAAGKLVQELNGMGKEKTYSYVEGFVDRYGDTHLTDREMSVIMKEVEKEFPKAGTITNERIRREQLRKDLFASMFGAVFLLVVIVILSWLIQWQMARAKAAGIGKKVGILKALGIPKRRLCRVYWKETMKIQLGAILSVIPCGVLLQSFLYWKRLEGLAWGDGWQPPQDLYGWMEQIIFPTMQRTAWGWLALIFLGYLLVVVYISYRPYWKEIHRGVIENLREE</sequence>
<feature type="transmembrane region" description="Helical" evidence="7">
    <location>
        <begin position="412"/>
        <end position="431"/>
    </location>
</feature>
<dbReference type="Proteomes" id="UP000702954">
    <property type="component" value="Unassembled WGS sequence"/>
</dbReference>
<dbReference type="PANTHER" id="PTHR30572">
    <property type="entry name" value="MEMBRANE COMPONENT OF TRANSPORTER-RELATED"/>
    <property type="match status" value="1"/>
</dbReference>
<dbReference type="RefSeq" id="WP_165851566.1">
    <property type="nucleotide sequence ID" value="NZ_BHEO01000002.1"/>
</dbReference>
<evidence type="ECO:0000313" key="9">
    <source>
        <dbReference type="EMBL" id="GBU03901.1"/>
    </source>
</evidence>
<feature type="transmembrane region" description="Helical" evidence="7">
    <location>
        <begin position="21"/>
        <end position="40"/>
    </location>
</feature>